<dbReference type="Pfam" id="PF22692">
    <property type="entry name" value="LlgE_F_G_D1"/>
    <property type="match status" value="1"/>
</dbReference>
<reference evidence="10 11" key="1">
    <citation type="submission" date="2017-04" db="EMBL/GenBank/DDBJ databases">
        <title>Presence of VIM-2 positive Pseudomonas species in chickens and their surrounding environment.</title>
        <authorList>
            <person name="Zhang R."/>
        </authorList>
    </citation>
    <scope>NUCLEOTIDE SEQUENCE [LARGE SCALE GENOMIC DNA]</scope>
    <source>
        <strain evidence="10 11">DZ-C18</strain>
    </source>
</reference>
<dbReference type="Pfam" id="PF07559">
    <property type="entry name" value="FlgE_D2"/>
    <property type="match status" value="1"/>
</dbReference>
<dbReference type="InterPro" id="IPR019776">
    <property type="entry name" value="Flagellar_basal_body_rod_CS"/>
</dbReference>
<dbReference type="InterPro" id="IPR053967">
    <property type="entry name" value="LlgE_F_G-like_D1"/>
</dbReference>
<dbReference type="NCBIfam" id="NF004238">
    <property type="entry name" value="PRK05682.1-1"/>
    <property type="match status" value="1"/>
</dbReference>
<dbReference type="Proteomes" id="UP000193675">
    <property type="component" value="Unassembled WGS sequence"/>
</dbReference>
<dbReference type="InterPro" id="IPR037058">
    <property type="entry name" value="Falgellar_hook_FlgE_sf"/>
</dbReference>
<dbReference type="InterPro" id="IPR010930">
    <property type="entry name" value="Flg_bb/hook_C_dom"/>
</dbReference>
<dbReference type="PROSITE" id="PS00588">
    <property type="entry name" value="FLAGELLA_BB_ROD"/>
    <property type="match status" value="1"/>
</dbReference>
<evidence type="ECO:0000259" key="8">
    <source>
        <dbReference type="Pfam" id="PF07559"/>
    </source>
</evidence>
<dbReference type="NCBIfam" id="TIGR03506">
    <property type="entry name" value="FlgEFG_subfam"/>
    <property type="match status" value="1"/>
</dbReference>
<dbReference type="InterPro" id="IPR011491">
    <property type="entry name" value="FlgE_D2"/>
</dbReference>
<proteinExistence type="inferred from homology"/>
<evidence type="ECO:0000259" key="6">
    <source>
        <dbReference type="Pfam" id="PF00460"/>
    </source>
</evidence>
<evidence type="ECO:0000259" key="7">
    <source>
        <dbReference type="Pfam" id="PF06429"/>
    </source>
</evidence>
<dbReference type="InterPro" id="IPR001444">
    <property type="entry name" value="Flag_bb_rod_N"/>
</dbReference>
<dbReference type="EMBL" id="NBWC01000030">
    <property type="protein sequence ID" value="ORL62147.1"/>
    <property type="molecule type" value="Genomic_DNA"/>
</dbReference>
<evidence type="ECO:0000256" key="3">
    <source>
        <dbReference type="ARBA" id="ARBA00019015"/>
    </source>
</evidence>
<evidence type="ECO:0000256" key="2">
    <source>
        <dbReference type="ARBA" id="ARBA00009677"/>
    </source>
</evidence>
<keyword evidence="10" id="KW-0282">Flagellum</keyword>
<dbReference type="GO" id="GO:0009425">
    <property type="term" value="C:bacterial-type flagellum basal body"/>
    <property type="evidence" value="ECO:0007669"/>
    <property type="project" value="UniProtKB-SubCell"/>
</dbReference>
<keyword evidence="4 5" id="KW-0975">Bacterial flagellum</keyword>
<dbReference type="GO" id="GO:0009424">
    <property type="term" value="C:bacterial-type flagellum hook"/>
    <property type="evidence" value="ECO:0007669"/>
    <property type="project" value="TreeGrafter"/>
</dbReference>
<dbReference type="AlphaFoldDB" id="A0A1X0ZRF6"/>
<gene>
    <name evidence="10" type="ORF">B7H17_18990</name>
</gene>
<dbReference type="InterPro" id="IPR020013">
    <property type="entry name" value="Flagellar_FlgE/F/G"/>
</dbReference>
<feature type="domain" description="Flagellar basal-body/hook protein C-terminal" evidence="7">
    <location>
        <begin position="395"/>
        <end position="439"/>
    </location>
</feature>
<evidence type="ECO:0000313" key="11">
    <source>
        <dbReference type="Proteomes" id="UP000193675"/>
    </source>
</evidence>
<dbReference type="RefSeq" id="WP_084858252.1">
    <property type="nucleotide sequence ID" value="NZ_JAOTEI010000018.1"/>
</dbReference>
<sequence length="440" mass="45439">MSFNIGLSGLYAANKALNVTGNNIANVATTGFKSSRAEFADQYSASIRGTSAGKTTVGSGVKTAAVSQMFTPGNINGTGQALDLAIDGNGFFALSDNGSKIYTRAGAFYSDKDGYIVNASGANLQGYAVDADGKIVQGVLTNLQIDTSNLSPNPTGRISETVNLNSSASTPSVTPFDPTNVNSYNYTFNTDVFDSQGNAHQLNQYFIKDAGTNSWTMYTTIDGRNPTDPSLDTPLVNKLPFKSDGTLDTAAMTAGAVPGGLDIGDDKTFTLNGWVPAEKNAAGDWVGNGATARTGGVTLDMLATTQYNAASATTAKSQDGYATGELTGLTVDPSGNLFANFTNGQDKVIGQVVVANFANLQGLTPVGGTAWKESYASGVPVIGEPGTGTLGQIAGGALEDSNVDLTGELVNLIKAQSNYQANAKTISTESTIMQTIIQMT</sequence>
<dbReference type="Pfam" id="PF00460">
    <property type="entry name" value="Flg_bb_rod"/>
    <property type="match status" value="1"/>
</dbReference>
<feature type="domain" description="Flagellar hook protein FlgE/F/G-like D1" evidence="9">
    <location>
        <begin position="85"/>
        <end position="146"/>
    </location>
</feature>
<comment type="subcellular location">
    <subcellularLocation>
        <location evidence="1 5">Bacterial flagellum basal body</location>
    </subcellularLocation>
</comment>
<evidence type="ECO:0000256" key="5">
    <source>
        <dbReference type="RuleBase" id="RU362116"/>
    </source>
</evidence>
<keyword evidence="10" id="KW-0966">Cell projection</keyword>
<protein>
    <recommendedName>
        <fullName evidence="3 5">Flagellar hook protein FlgE</fullName>
    </recommendedName>
</protein>
<name>A0A1X0ZRF6_PSEPU</name>
<dbReference type="InterPro" id="IPR037925">
    <property type="entry name" value="FlgE/F/G-like"/>
</dbReference>
<evidence type="ECO:0000256" key="1">
    <source>
        <dbReference type="ARBA" id="ARBA00004117"/>
    </source>
</evidence>
<dbReference type="Pfam" id="PF06429">
    <property type="entry name" value="Flg_bbr_C"/>
    <property type="match status" value="1"/>
</dbReference>
<dbReference type="PANTHER" id="PTHR30435">
    <property type="entry name" value="FLAGELLAR PROTEIN"/>
    <property type="match status" value="1"/>
</dbReference>
<organism evidence="10 11">
    <name type="scientific">Pseudomonas putida</name>
    <name type="common">Arthrobacter siderocapsulatus</name>
    <dbReference type="NCBI Taxonomy" id="303"/>
    <lineage>
        <taxon>Bacteria</taxon>
        <taxon>Pseudomonadati</taxon>
        <taxon>Pseudomonadota</taxon>
        <taxon>Gammaproteobacteria</taxon>
        <taxon>Pseudomonadales</taxon>
        <taxon>Pseudomonadaceae</taxon>
        <taxon>Pseudomonas</taxon>
    </lineage>
</organism>
<evidence type="ECO:0000313" key="10">
    <source>
        <dbReference type="EMBL" id="ORL62147.1"/>
    </source>
</evidence>
<comment type="function">
    <text evidence="5">A flexible structure which links the flagellar filament to the drive apparatus in the basal body.</text>
</comment>
<dbReference type="SUPFAM" id="SSF117143">
    <property type="entry name" value="Flagellar hook protein flgE"/>
    <property type="match status" value="1"/>
</dbReference>
<evidence type="ECO:0000259" key="9">
    <source>
        <dbReference type="Pfam" id="PF22692"/>
    </source>
</evidence>
<accession>A0A1X0ZRF6</accession>
<comment type="caution">
    <text evidence="10">The sequence shown here is derived from an EMBL/GenBank/DDBJ whole genome shotgun (WGS) entry which is preliminary data.</text>
</comment>
<dbReference type="GO" id="GO:0005829">
    <property type="term" value="C:cytosol"/>
    <property type="evidence" value="ECO:0007669"/>
    <property type="project" value="TreeGrafter"/>
</dbReference>
<evidence type="ECO:0000256" key="4">
    <source>
        <dbReference type="ARBA" id="ARBA00023143"/>
    </source>
</evidence>
<dbReference type="OrthoDB" id="8578401at2"/>
<keyword evidence="10" id="KW-0969">Cilium</keyword>
<dbReference type="PANTHER" id="PTHR30435:SF1">
    <property type="entry name" value="FLAGELLAR HOOK PROTEIN FLGE"/>
    <property type="match status" value="1"/>
</dbReference>
<feature type="domain" description="Flagellar basal body rod protein N-terminal" evidence="6">
    <location>
        <begin position="4"/>
        <end position="33"/>
    </location>
</feature>
<dbReference type="GO" id="GO:0071978">
    <property type="term" value="P:bacterial-type flagellum-dependent swarming motility"/>
    <property type="evidence" value="ECO:0007669"/>
    <property type="project" value="TreeGrafter"/>
</dbReference>
<feature type="domain" description="Flagellar hook protein FlgE D2" evidence="8">
    <location>
        <begin position="163"/>
        <end position="321"/>
    </location>
</feature>
<dbReference type="Gene3D" id="2.60.98.20">
    <property type="entry name" value="Flagellar hook protein FlgE"/>
    <property type="match status" value="1"/>
</dbReference>
<comment type="similarity">
    <text evidence="2 5">Belongs to the flagella basal body rod proteins family.</text>
</comment>